<dbReference type="AlphaFoldDB" id="R4XL51"/>
<dbReference type="GO" id="GO:0008081">
    <property type="term" value="F:phosphoric diester hydrolase activity"/>
    <property type="evidence" value="ECO:0007669"/>
    <property type="project" value="InterPro"/>
</dbReference>
<dbReference type="STRING" id="1097556.R4XL51"/>
<reference evidence="1 2" key="1">
    <citation type="journal article" date="2013" name="MBio">
        <title>Genome sequencing of the plant pathogen Taphrina deformans, the causal agent of peach leaf curl.</title>
        <authorList>
            <person name="Cisse O.H."/>
            <person name="Almeida J.M.G.C.F."/>
            <person name="Fonseca A."/>
            <person name="Kumar A.A."/>
            <person name="Salojaervi J."/>
            <person name="Overmyer K."/>
            <person name="Hauser P.M."/>
            <person name="Pagni M."/>
        </authorList>
    </citation>
    <scope>NUCLEOTIDE SEQUENCE [LARGE SCALE GENOMIC DNA]</scope>
    <source>
        <strain evidence="2">PYCC 5710 / ATCC 11124 / CBS 356.35 / IMI 108563 / JCM 9778 / NBRC 8474</strain>
    </source>
</reference>
<dbReference type="Gene3D" id="3.20.20.190">
    <property type="entry name" value="Phosphatidylinositol (PI) phosphodiesterase"/>
    <property type="match status" value="1"/>
</dbReference>
<dbReference type="OrthoDB" id="7984201at2759"/>
<dbReference type="InterPro" id="IPR051057">
    <property type="entry name" value="PI-PLC_domain"/>
</dbReference>
<evidence type="ECO:0000313" key="1">
    <source>
        <dbReference type="EMBL" id="CCG84039.1"/>
    </source>
</evidence>
<dbReference type="PANTHER" id="PTHR13593:SF140">
    <property type="entry name" value="PLC-LIKE PHOSPHODIESTERASE"/>
    <property type="match status" value="1"/>
</dbReference>
<gene>
    <name evidence="1" type="ORF">TAPDE_004405</name>
</gene>
<dbReference type="Proteomes" id="UP000013776">
    <property type="component" value="Unassembled WGS sequence"/>
</dbReference>
<dbReference type="PANTHER" id="PTHR13593">
    <property type="match status" value="1"/>
</dbReference>
<proteinExistence type="predicted"/>
<dbReference type="eggNOG" id="ENOG502QVX2">
    <property type="taxonomic scope" value="Eukaryota"/>
</dbReference>
<dbReference type="EMBL" id="CAHR02000196">
    <property type="protein sequence ID" value="CCG84039.1"/>
    <property type="molecule type" value="Genomic_DNA"/>
</dbReference>
<organism evidence="1 2">
    <name type="scientific">Taphrina deformans (strain PYCC 5710 / ATCC 11124 / CBS 356.35 / IMI 108563 / JCM 9778 / NBRC 8474)</name>
    <name type="common">Peach leaf curl fungus</name>
    <name type="synonym">Lalaria deformans</name>
    <dbReference type="NCBI Taxonomy" id="1097556"/>
    <lineage>
        <taxon>Eukaryota</taxon>
        <taxon>Fungi</taxon>
        <taxon>Dikarya</taxon>
        <taxon>Ascomycota</taxon>
        <taxon>Taphrinomycotina</taxon>
        <taxon>Taphrinomycetes</taxon>
        <taxon>Taphrinales</taxon>
        <taxon>Taphrinaceae</taxon>
        <taxon>Taphrina</taxon>
    </lineage>
</organism>
<accession>R4XL51</accession>
<name>R4XL51_TAPDE</name>
<evidence type="ECO:0008006" key="3">
    <source>
        <dbReference type="Google" id="ProtNLM"/>
    </source>
</evidence>
<protein>
    <recommendedName>
        <fullName evidence="3">PLC-like phosphodiesterase</fullName>
    </recommendedName>
</protein>
<dbReference type="Pfam" id="PF26146">
    <property type="entry name" value="PI-PLC_X"/>
    <property type="match status" value="1"/>
</dbReference>
<comment type="caution">
    <text evidence="1">The sequence shown here is derived from an EMBL/GenBank/DDBJ whole genome shotgun (WGS) entry which is preliminary data.</text>
</comment>
<sequence>MLGSASGQLCNGYSAYCSKRYSDISFTGAHDSAFVRTAAFDSLFGNQFYPVTTQLDSGIRMLQGQVHSSSSSVSTNTSFPSGIELCHSSCGYPGSDFGPLETYLSDVRTWLDRNPREVITILWVNGGFAPTTWESAYASTGLLRYVYRPPDRLEGVLTLSDWPTLQDLISNDTRVINFIDTGADTTAVPWLLDEFSNVWETGYDETSADQFSCTLDRPYASQPQSTIPASQKLYLINHFLDYEIGTTGIDVPNVTYASITNSVSGQVGSLSAQVSACTASNGRPPNFLLVDFFDQGNGSSVAAAAVANGVQYRAPALFPGAFPVPGSDNHTSALNATSSNAASVGVASTSLVPTAQSSGSGTRTLSATVAVTTTTFSHAGVTVAAASTSMPSSTLSSSAAAAGRTCGSSLSVLCVGALTWLILSGH</sequence>
<dbReference type="SUPFAM" id="SSF51695">
    <property type="entry name" value="PLC-like phosphodiesterases"/>
    <property type="match status" value="1"/>
</dbReference>
<keyword evidence="2" id="KW-1185">Reference proteome</keyword>
<dbReference type="VEuPathDB" id="FungiDB:TAPDE_004405"/>
<evidence type="ECO:0000313" key="2">
    <source>
        <dbReference type="Proteomes" id="UP000013776"/>
    </source>
</evidence>
<dbReference type="InterPro" id="IPR017946">
    <property type="entry name" value="PLC-like_Pdiesterase_TIM-brl"/>
</dbReference>
<dbReference type="GO" id="GO:0006629">
    <property type="term" value="P:lipid metabolic process"/>
    <property type="evidence" value="ECO:0007669"/>
    <property type="project" value="InterPro"/>
</dbReference>